<reference evidence="4 5" key="1">
    <citation type="submission" date="2019-08" db="EMBL/GenBank/DDBJ databases">
        <authorList>
            <person name="Peeters C."/>
        </authorList>
    </citation>
    <scope>NUCLEOTIDE SEQUENCE [LARGE SCALE GENOMIC DNA]</scope>
    <source>
        <strain evidence="4 5">LMG 31109</strain>
    </source>
</reference>
<organism evidence="4 5">
    <name type="scientific">Pandoraea nosoerga</name>
    <dbReference type="NCBI Taxonomy" id="2508296"/>
    <lineage>
        <taxon>Bacteria</taxon>
        <taxon>Pseudomonadati</taxon>
        <taxon>Pseudomonadota</taxon>
        <taxon>Betaproteobacteria</taxon>
        <taxon>Burkholderiales</taxon>
        <taxon>Burkholderiaceae</taxon>
        <taxon>Pandoraea</taxon>
    </lineage>
</organism>
<dbReference type="PANTHER" id="PTHR31793">
    <property type="entry name" value="4-HYDROXYBENZOYL-COA THIOESTERASE FAMILY MEMBER"/>
    <property type="match status" value="1"/>
</dbReference>
<dbReference type="Proteomes" id="UP000367825">
    <property type="component" value="Unassembled WGS sequence"/>
</dbReference>
<dbReference type="CDD" id="cd00586">
    <property type="entry name" value="4HBT"/>
    <property type="match status" value="1"/>
</dbReference>
<accession>A0A5E4TGH6</accession>
<dbReference type="NCBIfam" id="TIGR02799">
    <property type="entry name" value="thio_ybgC"/>
    <property type="match status" value="1"/>
</dbReference>
<evidence type="ECO:0000256" key="2">
    <source>
        <dbReference type="ARBA" id="ARBA00022801"/>
    </source>
</evidence>
<name>A0A5E4TGH6_9BURK</name>
<dbReference type="InterPro" id="IPR006684">
    <property type="entry name" value="YbgC/YbaW"/>
</dbReference>
<dbReference type="SUPFAM" id="SSF54637">
    <property type="entry name" value="Thioesterase/thiol ester dehydrase-isomerase"/>
    <property type="match status" value="1"/>
</dbReference>
<evidence type="ECO:0000313" key="4">
    <source>
        <dbReference type="EMBL" id="VVD87015.1"/>
    </source>
</evidence>
<gene>
    <name evidence="4" type="ORF">PNO31109_01399</name>
</gene>
<feature type="domain" description="Thioesterase" evidence="3">
    <location>
        <begin position="23"/>
        <end position="102"/>
    </location>
</feature>
<dbReference type="PIRSF" id="PIRSF003230">
    <property type="entry name" value="YbgC"/>
    <property type="match status" value="1"/>
</dbReference>
<comment type="similarity">
    <text evidence="1">Belongs to the 4-hydroxybenzoyl-CoA thioesterase family.</text>
</comment>
<keyword evidence="5" id="KW-1185">Reference proteome</keyword>
<dbReference type="Pfam" id="PF03061">
    <property type="entry name" value="4HBT"/>
    <property type="match status" value="1"/>
</dbReference>
<evidence type="ECO:0000259" key="3">
    <source>
        <dbReference type="Pfam" id="PF03061"/>
    </source>
</evidence>
<dbReference type="AlphaFoldDB" id="A0A5E4TGH6"/>
<dbReference type="NCBIfam" id="TIGR00051">
    <property type="entry name" value="YbgC/FadM family acyl-CoA thioesterase"/>
    <property type="match status" value="1"/>
</dbReference>
<dbReference type="InterPro" id="IPR014166">
    <property type="entry name" value="Tol-Pal_acyl-CoA_thioesterase"/>
</dbReference>
<dbReference type="InterPro" id="IPR006683">
    <property type="entry name" value="Thioestr_dom"/>
</dbReference>
<dbReference type="EMBL" id="CABPSC010000004">
    <property type="protein sequence ID" value="VVD87015.1"/>
    <property type="molecule type" value="Genomic_DNA"/>
</dbReference>
<dbReference type="InterPro" id="IPR029069">
    <property type="entry name" value="HotDog_dom_sf"/>
</dbReference>
<proteinExistence type="inferred from homology"/>
<dbReference type="InterPro" id="IPR050563">
    <property type="entry name" value="4-hydroxybenzoyl-CoA_TE"/>
</dbReference>
<dbReference type="FunFam" id="3.10.129.10:FF:000004">
    <property type="entry name" value="Tol-pal system-associated acyl-CoA thioesterase"/>
    <property type="match status" value="1"/>
</dbReference>
<dbReference type="GO" id="GO:0047617">
    <property type="term" value="F:fatty acyl-CoA hydrolase activity"/>
    <property type="evidence" value="ECO:0007669"/>
    <property type="project" value="TreeGrafter"/>
</dbReference>
<dbReference type="PANTHER" id="PTHR31793:SF37">
    <property type="entry name" value="ACYL-COA THIOESTER HYDROLASE YBGC"/>
    <property type="match status" value="1"/>
</dbReference>
<keyword evidence="2" id="KW-0378">Hydrolase</keyword>
<dbReference type="Gene3D" id="3.10.129.10">
    <property type="entry name" value="Hotdog Thioesterase"/>
    <property type="match status" value="1"/>
</dbReference>
<protein>
    <submittedName>
        <fullName evidence="4">Tol-pal system-associated acyl-CoA thioesterase</fullName>
    </submittedName>
</protein>
<evidence type="ECO:0000313" key="5">
    <source>
        <dbReference type="Proteomes" id="UP000367825"/>
    </source>
</evidence>
<sequence>MRGMADFDTSWSIRVYYEDTDAGGVVFYANYLKFFERARTEWLRSLGIEQYELARHTGMIFIVRATALDYLSPARLDDLLDIRSRIDRVGGASVDFHQEAWRHAPDGTSELLARGTIKIGCVAARTLRPGKIPAHVRLAMQSAATTANAAANA</sequence>
<evidence type="ECO:0000256" key="1">
    <source>
        <dbReference type="ARBA" id="ARBA00005953"/>
    </source>
</evidence>